<gene>
    <name evidence="3" type="ORF">EDS130_LOCUS32294</name>
    <name evidence="2" type="ORF">XAT740_LOCUS23028</name>
</gene>
<protein>
    <submittedName>
        <fullName evidence="2">Uncharacterized protein</fullName>
    </submittedName>
</protein>
<dbReference type="EMBL" id="CAJNOR010001724">
    <property type="protein sequence ID" value="CAF1189441.1"/>
    <property type="molecule type" value="Genomic_DNA"/>
</dbReference>
<dbReference type="AlphaFoldDB" id="A0A814VIG4"/>
<proteinExistence type="predicted"/>
<evidence type="ECO:0000313" key="2">
    <source>
        <dbReference type="EMBL" id="CAF1189441.1"/>
    </source>
</evidence>
<evidence type="ECO:0000313" key="3">
    <source>
        <dbReference type="EMBL" id="CAF1332966.1"/>
    </source>
</evidence>
<sequence length="215" mass="23573">MRTTFLVIGLIIGRLCSGIILTTMITLVVRDKQIKAMKDLETTLISTVNITTTSSSTSTTAVLQVPVYWKFDSDLQDFIIISMESIIIFLINLRQWIFGCITKFYSILSDATLFDSGPLSINETGVNSTYTSMGRVNQAISFPVLSSYIQITGLTRLGTKAGSIPITLTITSSLLGLGVCNTGTIQMGQFYGSVDELRVYAREFSSLEVFAFVNP</sequence>
<keyword evidence="4" id="KW-1185">Reference proteome</keyword>
<dbReference type="Proteomes" id="UP000663828">
    <property type="component" value="Unassembled WGS sequence"/>
</dbReference>
<keyword evidence="1" id="KW-0812">Transmembrane</keyword>
<dbReference type="Proteomes" id="UP000663852">
    <property type="component" value="Unassembled WGS sequence"/>
</dbReference>
<feature type="transmembrane region" description="Helical" evidence="1">
    <location>
        <begin position="6"/>
        <end position="29"/>
    </location>
</feature>
<reference evidence="2" key="1">
    <citation type="submission" date="2021-02" db="EMBL/GenBank/DDBJ databases">
        <authorList>
            <person name="Nowell W R."/>
        </authorList>
    </citation>
    <scope>NUCLEOTIDE SEQUENCE</scope>
</reference>
<keyword evidence="1" id="KW-0472">Membrane</keyword>
<accession>A0A814VIG4</accession>
<comment type="caution">
    <text evidence="2">The sequence shown here is derived from an EMBL/GenBank/DDBJ whole genome shotgun (WGS) entry which is preliminary data.</text>
</comment>
<organism evidence="2 4">
    <name type="scientific">Adineta ricciae</name>
    <name type="common">Rotifer</name>
    <dbReference type="NCBI Taxonomy" id="249248"/>
    <lineage>
        <taxon>Eukaryota</taxon>
        <taxon>Metazoa</taxon>
        <taxon>Spiralia</taxon>
        <taxon>Gnathifera</taxon>
        <taxon>Rotifera</taxon>
        <taxon>Eurotatoria</taxon>
        <taxon>Bdelloidea</taxon>
        <taxon>Adinetida</taxon>
        <taxon>Adinetidae</taxon>
        <taxon>Adineta</taxon>
    </lineage>
</organism>
<name>A0A814VIG4_ADIRI</name>
<evidence type="ECO:0000313" key="4">
    <source>
        <dbReference type="Proteomes" id="UP000663828"/>
    </source>
</evidence>
<dbReference type="EMBL" id="CAJNOJ010000246">
    <property type="protein sequence ID" value="CAF1332966.1"/>
    <property type="molecule type" value="Genomic_DNA"/>
</dbReference>
<evidence type="ECO:0000256" key="1">
    <source>
        <dbReference type="SAM" id="Phobius"/>
    </source>
</evidence>
<dbReference type="OrthoDB" id="10044679at2759"/>
<keyword evidence="1" id="KW-1133">Transmembrane helix</keyword>